<dbReference type="AlphaFoldDB" id="A0A3E0VPP3"/>
<gene>
    <name evidence="1" type="ORF">B7R21_11460</name>
</gene>
<dbReference type="Proteomes" id="UP000256709">
    <property type="component" value="Unassembled WGS sequence"/>
</dbReference>
<dbReference type="RefSeq" id="WP_116283390.1">
    <property type="nucleotide sequence ID" value="NZ_NBXA01000022.1"/>
</dbReference>
<protein>
    <recommendedName>
        <fullName evidence="3">DUF4333 domain-containing protein</fullName>
    </recommendedName>
</protein>
<evidence type="ECO:0008006" key="3">
    <source>
        <dbReference type="Google" id="ProtNLM"/>
    </source>
</evidence>
<dbReference type="EMBL" id="NBXA01000022">
    <property type="protein sequence ID" value="RFA11952.1"/>
    <property type="molecule type" value="Genomic_DNA"/>
</dbReference>
<dbReference type="PROSITE" id="PS51257">
    <property type="entry name" value="PROKAR_LIPOPROTEIN"/>
    <property type="match status" value="1"/>
</dbReference>
<evidence type="ECO:0000313" key="2">
    <source>
        <dbReference type="Proteomes" id="UP000256709"/>
    </source>
</evidence>
<comment type="caution">
    <text evidence="1">The sequence shown here is derived from an EMBL/GenBank/DDBJ whole genome shotgun (WGS) entry which is preliminary data.</text>
</comment>
<name>A0A3E0VPP3_9MICO</name>
<accession>A0A3E0VPP3</accession>
<sequence length="117" mass="12413">MSILRTPRLLPALLLGAFVLPLGLSGCSFSFGSNPTISADDFARQVGDAVVEQLKVPRPIVDCGDDPIDVVEGKVVHCDFSAEDDPTAIYDSQTTISDVHGSDFHIDTKIDDAPKAG</sequence>
<dbReference type="OrthoDB" id="5193721at2"/>
<evidence type="ECO:0000313" key="1">
    <source>
        <dbReference type="EMBL" id="RFA11952.1"/>
    </source>
</evidence>
<reference evidence="1 2" key="1">
    <citation type="submission" date="2017-04" db="EMBL/GenBank/DDBJ databases">
        <title>Comparative genome analysis of Subtercola boreus.</title>
        <authorList>
            <person name="Cho Y.-J."/>
            <person name="Cho A."/>
            <person name="Kim O.-S."/>
            <person name="Lee J.-I."/>
        </authorList>
    </citation>
    <scope>NUCLEOTIDE SEQUENCE [LARGE SCALE GENOMIC DNA]</scope>
    <source>
        <strain evidence="1 2">P27444</strain>
    </source>
</reference>
<proteinExistence type="predicted"/>
<organism evidence="1 2">
    <name type="scientific">Subtercola boreus</name>
    <dbReference type="NCBI Taxonomy" id="120213"/>
    <lineage>
        <taxon>Bacteria</taxon>
        <taxon>Bacillati</taxon>
        <taxon>Actinomycetota</taxon>
        <taxon>Actinomycetes</taxon>
        <taxon>Micrococcales</taxon>
        <taxon>Microbacteriaceae</taxon>
        <taxon>Subtercola</taxon>
    </lineage>
</organism>